<dbReference type="InterPro" id="IPR051309">
    <property type="entry name" value="ABCF_ATPase"/>
</dbReference>
<dbReference type="InterPro" id="IPR003439">
    <property type="entry name" value="ABC_transporter-like_ATP-bd"/>
</dbReference>
<sequence length="496" mass="55394">MSQIAISKLGFTYEGSHEIIFDKVDLVLDTRWKLGLIGRNGRGKTTLLKLLCGEFPYTGSITATVDFDYFPYPVADPGKPTREVVAGIAPEAMDWEVERELSLLEVDEAVLERPYHLLSGGESTKVLLAALFLKAHRFLLIDEPTNHLDEGGRAAVSRYLKGKRGFIVVSHDRHFLDGCTDHILAINRRGITLQKGNYTCWREEKERQDRSEEHQNANLKKEIKRLKAAARQRENWSDQVEKTKKGTRVAGLRPDRGHIGAVSAKMMKRAKAIDSRRQDAVAEKSALLQNIENLGELKLTPLPYCKNNMVTVEGFTIDYGEGALFAPLSFTLSRGDRIALRGCNGSGKSSLLKCICGGPVPHAGECLVGSGLGISRVCQDAREVVGNLKDYAESYGIEESRFKAILRKMGFEREHFDGVLEAMSPGQKKKVMLARSLCESAHLYLWDEPLNDMDVQSREQVEALLLQSQGTILFVEHDQAFCEAVATREIVLRKPH</sequence>
<dbReference type="InterPro" id="IPR027417">
    <property type="entry name" value="P-loop_NTPase"/>
</dbReference>
<dbReference type="AlphaFoldDB" id="A0A1H4DXY9"/>
<evidence type="ECO:0000256" key="2">
    <source>
        <dbReference type="ARBA" id="ARBA00022840"/>
    </source>
</evidence>
<reference evidence="5 6" key="1">
    <citation type="submission" date="2016-10" db="EMBL/GenBank/DDBJ databases">
        <authorList>
            <person name="de Groot N.N."/>
        </authorList>
    </citation>
    <scope>NUCLEOTIDE SEQUENCE [LARGE SCALE GENOMIC DNA]</scope>
    <source>
        <strain evidence="5 6">SR12</strain>
    </source>
</reference>
<feature type="domain" description="ABC transporter" evidence="4">
    <location>
        <begin position="310"/>
        <end position="496"/>
    </location>
</feature>
<dbReference type="NCBIfam" id="NF000355">
    <property type="entry name" value="ribo_prot_ABC_F"/>
    <property type="match status" value="1"/>
</dbReference>
<dbReference type="Proteomes" id="UP000199394">
    <property type="component" value="Unassembled WGS sequence"/>
</dbReference>
<dbReference type="RefSeq" id="WP_090309334.1">
    <property type="nucleotide sequence ID" value="NZ_FNRK01000029.1"/>
</dbReference>
<dbReference type="SUPFAM" id="SSF52540">
    <property type="entry name" value="P-loop containing nucleoside triphosphate hydrolases"/>
    <property type="match status" value="2"/>
</dbReference>
<dbReference type="CDD" id="cd03221">
    <property type="entry name" value="ABCF_EF-3"/>
    <property type="match status" value="2"/>
</dbReference>
<accession>A0A1H4DXY9</accession>
<dbReference type="STRING" id="81409.SAMN04515656_1297"/>
<gene>
    <name evidence="5" type="ORF">SAMN04515656_1297</name>
</gene>
<dbReference type="OrthoDB" id="9801441at2"/>
<evidence type="ECO:0000313" key="5">
    <source>
        <dbReference type="EMBL" id="SEA77349.1"/>
    </source>
</evidence>
<dbReference type="Pfam" id="PF00005">
    <property type="entry name" value="ABC_tran"/>
    <property type="match status" value="2"/>
</dbReference>
<evidence type="ECO:0000256" key="3">
    <source>
        <dbReference type="SAM" id="MobiDB-lite"/>
    </source>
</evidence>
<dbReference type="SMART" id="SM00382">
    <property type="entry name" value="AAA"/>
    <property type="match status" value="2"/>
</dbReference>
<dbReference type="EMBL" id="FNRK01000029">
    <property type="protein sequence ID" value="SEA77349.1"/>
    <property type="molecule type" value="Genomic_DNA"/>
</dbReference>
<feature type="domain" description="ABC transporter" evidence="4">
    <location>
        <begin position="4"/>
        <end position="213"/>
    </location>
</feature>
<dbReference type="InterPro" id="IPR003593">
    <property type="entry name" value="AAA+_ATPase"/>
</dbReference>
<evidence type="ECO:0000256" key="1">
    <source>
        <dbReference type="ARBA" id="ARBA00022741"/>
    </source>
</evidence>
<organism evidence="5 6">
    <name type="scientific">Eubacterium aggregans</name>
    <dbReference type="NCBI Taxonomy" id="81409"/>
    <lineage>
        <taxon>Bacteria</taxon>
        <taxon>Bacillati</taxon>
        <taxon>Bacillota</taxon>
        <taxon>Clostridia</taxon>
        <taxon>Eubacteriales</taxon>
        <taxon>Eubacteriaceae</taxon>
        <taxon>Eubacterium</taxon>
    </lineage>
</organism>
<evidence type="ECO:0000313" key="6">
    <source>
        <dbReference type="Proteomes" id="UP000199394"/>
    </source>
</evidence>
<dbReference type="PANTHER" id="PTHR42855">
    <property type="entry name" value="ABC TRANSPORTER ATP-BINDING SUBUNIT"/>
    <property type="match status" value="1"/>
</dbReference>
<feature type="region of interest" description="Disordered" evidence="3">
    <location>
        <begin position="234"/>
        <end position="254"/>
    </location>
</feature>
<evidence type="ECO:0000259" key="4">
    <source>
        <dbReference type="PROSITE" id="PS50893"/>
    </source>
</evidence>
<dbReference type="InterPro" id="IPR017871">
    <property type="entry name" value="ABC_transporter-like_CS"/>
</dbReference>
<keyword evidence="1" id="KW-0547">Nucleotide-binding</keyword>
<keyword evidence="6" id="KW-1185">Reference proteome</keyword>
<dbReference type="Gene3D" id="3.40.50.300">
    <property type="entry name" value="P-loop containing nucleotide triphosphate hydrolases"/>
    <property type="match status" value="3"/>
</dbReference>
<dbReference type="PROSITE" id="PS50893">
    <property type="entry name" value="ABC_TRANSPORTER_2"/>
    <property type="match status" value="2"/>
</dbReference>
<protein>
    <submittedName>
        <fullName evidence="5">Lincosamide and streptogramin A transport system ATP-binding/permease protein</fullName>
    </submittedName>
</protein>
<keyword evidence="2 5" id="KW-0067">ATP-binding</keyword>
<feature type="compositionally biased region" description="Basic and acidic residues" evidence="3">
    <location>
        <begin position="234"/>
        <end position="244"/>
    </location>
</feature>
<name>A0A1H4DXY9_9FIRM</name>
<dbReference type="PROSITE" id="PS00211">
    <property type="entry name" value="ABC_TRANSPORTER_1"/>
    <property type="match status" value="2"/>
</dbReference>
<proteinExistence type="predicted"/>
<dbReference type="GO" id="GO:0005524">
    <property type="term" value="F:ATP binding"/>
    <property type="evidence" value="ECO:0007669"/>
    <property type="project" value="UniProtKB-KW"/>
</dbReference>
<dbReference type="GO" id="GO:0016887">
    <property type="term" value="F:ATP hydrolysis activity"/>
    <property type="evidence" value="ECO:0007669"/>
    <property type="project" value="InterPro"/>
</dbReference>
<dbReference type="PANTHER" id="PTHR42855:SF2">
    <property type="entry name" value="DRUG RESISTANCE ABC TRANSPORTER,ATP-BINDING PROTEIN"/>
    <property type="match status" value="1"/>
</dbReference>